<protein>
    <submittedName>
        <fullName evidence="2">Uncharacterized protein</fullName>
    </submittedName>
</protein>
<accession>A0ABY5XZT9</accession>
<keyword evidence="3" id="KW-1185">Reference proteome</keyword>
<sequence>MAKFVFIALAGLIVWLLQEKIETLQAKNKLKDTQIANLQQIADKQQDAMASLLEQSRKQEEQLLLLEKQRRELETQTKAKRQALVQNTDEEAKAWRKQKIPQAILEILIKQKQQVSQPHESVIFLAVQNISSKEA</sequence>
<evidence type="ECO:0000313" key="2">
    <source>
        <dbReference type="EMBL" id="UWX05290.1"/>
    </source>
</evidence>
<organism evidence="2 3">
    <name type="scientific">Taurinivorans muris</name>
    <dbReference type="NCBI Taxonomy" id="2787751"/>
    <lineage>
        <taxon>Bacteria</taxon>
        <taxon>Pseudomonadati</taxon>
        <taxon>Thermodesulfobacteriota</taxon>
        <taxon>Desulfovibrionia</taxon>
        <taxon>Desulfovibrionales</taxon>
        <taxon>Desulfovibrionaceae</taxon>
        <taxon>Taurinivorans</taxon>
    </lineage>
</organism>
<keyword evidence="1" id="KW-0175">Coiled coil</keyword>
<gene>
    <name evidence="2" type="ORF">JBF11_07485</name>
</gene>
<name>A0ABY5XZT9_9BACT</name>
<reference evidence="2" key="1">
    <citation type="submission" date="2020-12" db="EMBL/GenBank/DDBJ databases">
        <title>Taurinivorans muris gen. nov., sp. nov., fundamental and realized metabolic niche of a ubiquitous sulfidogenic bacterium in the murine intestine.</title>
        <authorList>
            <person name="Ye H."/>
            <person name="Hanson B.T."/>
            <person name="Loy A."/>
        </authorList>
    </citation>
    <scope>NUCLEOTIDE SEQUENCE</scope>
    <source>
        <strain evidence="2">LT0009</strain>
    </source>
</reference>
<evidence type="ECO:0000313" key="3">
    <source>
        <dbReference type="Proteomes" id="UP001058120"/>
    </source>
</evidence>
<evidence type="ECO:0000256" key="1">
    <source>
        <dbReference type="SAM" id="Coils"/>
    </source>
</evidence>
<dbReference type="Proteomes" id="UP001058120">
    <property type="component" value="Chromosome"/>
</dbReference>
<dbReference type="EMBL" id="CP065938">
    <property type="protein sequence ID" value="UWX05290.1"/>
    <property type="molecule type" value="Genomic_DNA"/>
</dbReference>
<feature type="coiled-coil region" evidence="1">
    <location>
        <begin position="21"/>
        <end position="86"/>
    </location>
</feature>
<dbReference type="RefSeq" id="WP_334314862.1">
    <property type="nucleotide sequence ID" value="NZ_CP065938.1"/>
</dbReference>
<proteinExistence type="predicted"/>